<dbReference type="InterPro" id="IPR013783">
    <property type="entry name" value="Ig-like_fold"/>
</dbReference>
<dbReference type="InterPro" id="IPR011042">
    <property type="entry name" value="6-blade_b-propeller_TolB-like"/>
</dbReference>
<feature type="repeat" description="NHL" evidence="2">
    <location>
        <begin position="553"/>
        <end position="583"/>
    </location>
</feature>
<protein>
    <submittedName>
        <fullName evidence="5">NHL repeat containing protein</fullName>
    </submittedName>
</protein>
<feature type="repeat" description="NHL" evidence="2">
    <location>
        <begin position="660"/>
        <end position="695"/>
    </location>
</feature>
<feature type="signal peptide" evidence="3">
    <location>
        <begin position="1"/>
        <end position="18"/>
    </location>
</feature>
<dbReference type="PANTHER" id="PTHR46388">
    <property type="entry name" value="NHL REPEAT-CONTAINING PROTEIN 2"/>
    <property type="match status" value="1"/>
</dbReference>
<sequence precursor="true">MRAQRVLGFLLFCGSVWAQQYVISTIAGGAAPPTPVAAAKASVGDPTRVAVDAAGNVYFSSLHSIFKVDSSGTMTRFAGNGRPGNSGDGGQASSAQLLFPMGLAVDAAGNIFVADRDANVVRRIATTGIIQTVAGNGTPGYQGDGGPATTAQLNAPFAVAVDGQGNVFIADTNNVVVRRVTPDGTISTYAGSGARGFAGDGGAARNAWFDGPEGVAVDANGVLYIADTFNGRIRRVAADGTITTAAGVGSTGVFGGDNGPPASAALSLPTDVAVDRSGNPYIADFGNSRVRMVANGVITTVAGRNNGAPIVEGEEAVNARLDGPTGVAVDRNGNFFFVEAGVGSGTGLARGDFKVWKVSAGLLTTLAGNGLASFGGDGAAATTAQFDTPTGVAIDAGGNVLIVDSQNQRLRKISRGVITTIAGTGTAGFNGEVVLPATAQLNTPRGVAADAYGNYFVADTGNRRVREGQPGGNFFTKAGNGNASYFGDGLPATQASVNQPEGVAGDAAGNTYIADTFDNVVRKVTTDGVIHTIAGFGTPGFSGDGGAATAAKLNRPRGVAVDAQGNVYVADTGNNRIRKIDPLGNISTVAGDGSTEFIPGDGIATQQGLTDPRGVAVDRAGNIYVAETGHNRVRRVSTGGTITTIAGNGQCCYTGDGGLGTAAQLNQPWGIAVDSAGNIYVADSGNNAIRLLAPVSANIQVGAVVNAASNLPGPVAPGELVVLYGAGLAGVQSVLFNGVAGPLVYTSAGQTGTAVPYATTGGTVQVVAQASGTASSPVTVAVAATAPGVFTQDGSGRGQAAAVNQNGTPNGTGSPATAGSVISLFATGEGQTSPAGVDGKTAGSAAPTPIAPVSVTIGGVGATVNYAGGVPGSIAGVMQVNAVVPGGVSGSVPVVVTVGGVSSQGGVTVVVK</sequence>
<evidence type="ECO:0000256" key="2">
    <source>
        <dbReference type="PROSITE-ProRule" id="PRU00504"/>
    </source>
</evidence>
<dbReference type="STRING" id="234267.Acid_1553"/>
<dbReference type="SUPFAM" id="SSF63825">
    <property type="entry name" value="YWTD domain"/>
    <property type="match status" value="1"/>
</dbReference>
<dbReference type="Pfam" id="PF25021">
    <property type="entry name" value="TEN_NHL"/>
    <property type="match status" value="3"/>
</dbReference>
<dbReference type="NCBIfam" id="TIGR03437">
    <property type="entry name" value="Soli_cterm"/>
    <property type="match status" value="1"/>
</dbReference>
<dbReference type="InterPro" id="IPR056822">
    <property type="entry name" value="TEN_NHL"/>
</dbReference>
<dbReference type="OrthoDB" id="9799230at2"/>
<keyword evidence="1" id="KW-0677">Repeat</keyword>
<keyword evidence="3" id="KW-0732">Signal</keyword>
<dbReference type="PROSITE" id="PS51125">
    <property type="entry name" value="NHL"/>
    <property type="match status" value="3"/>
</dbReference>
<dbReference type="HOGENOM" id="CLU_318822_0_0_0"/>
<dbReference type="CDD" id="cd14953">
    <property type="entry name" value="NHL_like_1"/>
    <property type="match status" value="1"/>
</dbReference>
<feature type="domain" description="Teneurin NHL" evidence="4">
    <location>
        <begin position="198"/>
        <end position="247"/>
    </location>
</feature>
<dbReference type="InParanoid" id="Q028K8"/>
<dbReference type="AlphaFoldDB" id="Q028K8"/>
<dbReference type="KEGG" id="sus:Acid_1553"/>
<feature type="repeat" description="NHL" evidence="2">
    <location>
        <begin position="385"/>
        <end position="416"/>
    </location>
</feature>
<feature type="domain" description="Teneurin NHL" evidence="4">
    <location>
        <begin position="542"/>
        <end position="592"/>
    </location>
</feature>
<dbReference type="PANTHER" id="PTHR46388:SF2">
    <property type="entry name" value="NHL REPEAT-CONTAINING PROTEIN 2"/>
    <property type="match status" value="1"/>
</dbReference>
<evidence type="ECO:0000256" key="3">
    <source>
        <dbReference type="SAM" id="SignalP"/>
    </source>
</evidence>
<dbReference type="Gene3D" id="2.120.10.30">
    <property type="entry name" value="TolB, C-terminal domain"/>
    <property type="match status" value="6"/>
</dbReference>
<dbReference type="EMBL" id="CP000473">
    <property type="protein sequence ID" value="ABJ82544.1"/>
    <property type="molecule type" value="Genomic_DNA"/>
</dbReference>
<feature type="domain" description="Teneurin NHL" evidence="4">
    <location>
        <begin position="85"/>
        <end position="136"/>
    </location>
</feature>
<dbReference type="Gene3D" id="2.60.40.10">
    <property type="entry name" value="Immunoglobulins"/>
    <property type="match status" value="1"/>
</dbReference>
<dbReference type="Pfam" id="PF01436">
    <property type="entry name" value="NHL"/>
    <property type="match status" value="3"/>
</dbReference>
<evidence type="ECO:0000313" key="5">
    <source>
        <dbReference type="EMBL" id="ABJ82544.1"/>
    </source>
</evidence>
<evidence type="ECO:0000259" key="4">
    <source>
        <dbReference type="Pfam" id="PF25021"/>
    </source>
</evidence>
<evidence type="ECO:0000256" key="1">
    <source>
        <dbReference type="ARBA" id="ARBA00022737"/>
    </source>
</evidence>
<dbReference type="eggNOG" id="COG3386">
    <property type="taxonomic scope" value="Bacteria"/>
</dbReference>
<dbReference type="InterPro" id="IPR017803">
    <property type="entry name" value="CHP03437_C"/>
</dbReference>
<proteinExistence type="predicted"/>
<reference evidence="5" key="1">
    <citation type="submission" date="2006-10" db="EMBL/GenBank/DDBJ databases">
        <title>Complete sequence of Solibacter usitatus Ellin6076.</title>
        <authorList>
            <consortium name="US DOE Joint Genome Institute"/>
            <person name="Copeland A."/>
            <person name="Lucas S."/>
            <person name="Lapidus A."/>
            <person name="Barry K."/>
            <person name="Detter J.C."/>
            <person name="Glavina del Rio T."/>
            <person name="Hammon N."/>
            <person name="Israni S."/>
            <person name="Dalin E."/>
            <person name="Tice H."/>
            <person name="Pitluck S."/>
            <person name="Thompson L.S."/>
            <person name="Brettin T."/>
            <person name="Bruce D."/>
            <person name="Han C."/>
            <person name="Tapia R."/>
            <person name="Gilna P."/>
            <person name="Schmutz J."/>
            <person name="Larimer F."/>
            <person name="Land M."/>
            <person name="Hauser L."/>
            <person name="Kyrpides N."/>
            <person name="Mikhailova N."/>
            <person name="Janssen P.H."/>
            <person name="Kuske C.R."/>
            <person name="Richardson P."/>
        </authorList>
    </citation>
    <scope>NUCLEOTIDE SEQUENCE</scope>
    <source>
        <strain evidence="5">Ellin6076</strain>
    </source>
</reference>
<dbReference type="SUPFAM" id="SSF50956">
    <property type="entry name" value="Thermostable phytase (3-phytase)"/>
    <property type="match status" value="1"/>
</dbReference>
<name>Q028K8_SOLUE</name>
<accession>Q028K8</accession>
<dbReference type="InterPro" id="IPR001258">
    <property type="entry name" value="NHL_repeat"/>
</dbReference>
<gene>
    <name evidence="5" type="ordered locus">Acid_1553</name>
</gene>
<feature type="chain" id="PRO_5004163925" evidence="3">
    <location>
        <begin position="19"/>
        <end position="912"/>
    </location>
</feature>
<organism evidence="5">
    <name type="scientific">Solibacter usitatus (strain Ellin6076)</name>
    <dbReference type="NCBI Taxonomy" id="234267"/>
    <lineage>
        <taxon>Bacteria</taxon>
        <taxon>Pseudomonadati</taxon>
        <taxon>Acidobacteriota</taxon>
        <taxon>Terriglobia</taxon>
        <taxon>Bryobacterales</taxon>
        <taxon>Solibacteraceae</taxon>
        <taxon>Candidatus Solibacter</taxon>
    </lineage>
</organism>
<dbReference type="SUPFAM" id="SSF101898">
    <property type="entry name" value="NHL repeat"/>
    <property type="match status" value="1"/>
</dbReference>